<keyword evidence="1" id="KW-0479">Metal-binding</keyword>
<evidence type="ECO:0000259" key="3">
    <source>
        <dbReference type="PROSITE" id="PS50966"/>
    </source>
</evidence>
<keyword evidence="5" id="KW-1185">Reference proteome</keyword>
<dbReference type="STRING" id="4555.K3ZRP8"/>
<protein>
    <recommendedName>
        <fullName evidence="3">SWIM-type domain-containing protein</fullName>
    </recommendedName>
</protein>
<proteinExistence type="predicted"/>
<evidence type="ECO:0000256" key="1">
    <source>
        <dbReference type="PROSITE-ProRule" id="PRU00325"/>
    </source>
</evidence>
<dbReference type="Proteomes" id="UP000004995">
    <property type="component" value="Unassembled WGS sequence"/>
</dbReference>
<dbReference type="PROSITE" id="PS50966">
    <property type="entry name" value="ZF_SWIM"/>
    <property type="match status" value="1"/>
</dbReference>
<dbReference type="Gramene" id="KQL22672">
    <property type="protein sequence ID" value="KQL22672"/>
    <property type="gene ID" value="SETIT_029278mg"/>
</dbReference>
<dbReference type="OMA" id="GRSRMQY"/>
<feature type="compositionally biased region" description="Basic and acidic residues" evidence="2">
    <location>
        <begin position="576"/>
        <end position="589"/>
    </location>
</feature>
<organism evidence="4 5">
    <name type="scientific">Setaria italica</name>
    <name type="common">Foxtail millet</name>
    <name type="synonym">Panicum italicum</name>
    <dbReference type="NCBI Taxonomy" id="4555"/>
    <lineage>
        <taxon>Eukaryota</taxon>
        <taxon>Viridiplantae</taxon>
        <taxon>Streptophyta</taxon>
        <taxon>Embryophyta</taxon>
        <taxon>Tracheophyta</taxon>
        <taxon>Spermatophyta</taxon>
        <taxon>Magnoliopsida</taxon>
        <taxon>Liliopsida</taxon>
        <taxon>Poales</taxon>
        <taxon>Poaceae</taxon>
        <taxon>PACMAD clade</taxon>
        <taxon>Panicoideae</taxon>
        <taxon>Panicodae</taxon>
        <taxon>Paniceae</taxon>
        <taxon>Cenchrinae</taxon>
        <taxon>Setaria</taxon>
    </lineage>
</organism>
<keyword evidence="1" id="KW-0862">Zinc</keyword>
<dbReference type="InterPro" id="IPR018289">
    <property type="entry name" value="MULE_transposase_dom"/>
</dbReference>
<dbReference type="InterPro" id="IPR007527">
    <property type="entry name" value="Znf_SWIM"/>
</dbReference>
<evidence type="ECO:0000313" key="4">
    <source>
        <dbReference type="EnsemblPlants" id="KQL22672"/>
    </source>
</evidence>
<dbReference type="InterPro" id="IPR004330">
    <property type="entry name" value="FAR1_DNA_bnd_dom"/>
</dbReference>
<dbReference type="EnsemblPlants" id="KQL22672">
    <property type="protein sequence ID" value="KQL22672"/>
    <property type="gene ID" value="SETIT_029278mg"/>
</dbReference>
<dbReference type="GO" id="GO:0008270">
    <property type="term" value="F:zinc ion binding"/>
    <property type="evidence" value="ECO:0007669"/>
    <property type="project" value="UniProtKB-KW"/>
</dbReference>
<keyword evidence="1" id="KW-0863">Zinc-finger</keyword>
<dbReference type="EMBL" id="AGNK02000702">
    <property type="status" value="NOT_ANNOTATED_CDS"/>
    <property type="molecule type" value="Genomic_DNA"/>
</dbReference>
<dbReference type="eggNOG" id="ENOG502QR4C">
    <property type="taxonomic scope" value="Eukaryota"/>
</dbReference>
<dbReference type="HOGENOM" id="CLU_008459_8_0_1"/>
<dbReference type="PANTHER" id="PTHR47482">
    <property type="entry name" value="OS11G0632001 PROTEIN"/>
    <property type="match status" value="1"/>
</dbReference>
<feature type="region of interest" description="Disordered" evidence="2">
    <location>
        <begin position="576"/>
        <end position="601"/>
    </location>
</feature>
<dbReference type="Pfam" id="PF03101">
    <property type="entry name" value="FAR1"/>
    <property type="match status" value="1"/>
</dbReference>
<sequence>MSFDSQAEAFEFYNLYSWVGKAELSNSASVRTDCKARIQLHKFNDNGWYILQFRGDHNHPLSGTCSENLIWPSHKHLEPYTKDMVCRLRDNNVDLNRMRYLIYSFFGAMKKGPSITRELPEEEDACKTIELFDQFSSLRRDDPSFQFRVELDDTKRQFKSVLWTNGRSRMQYAQTFDTTYRSKLYDMPFGLFVGVNNHYQSVILGGVLMQHETGGGGGGKAPSTILSGQCHAIEVAIQEVLPDTTHKWCKVQVLSKENEFLGPIFSKKTGVKDDFQKITDSKLTVREFESAWQHLLDKYTLHGNPYFKEKFCAKQTSMQRNECADYLFKGYVPLNRSINMLVRHYNKLQSDLDSKESFEENRSRKRSRVMSKGVPVEEHAAKIYTRAMFEKFDEIIFQSGKAYLARHIRSDCRESWSQVEFEVTIRAEDGAVVCECGLGDHMGMPCCHAVKVMIHLGMLEIPAGNIVKHWTMDARDILPAQMIELESDKLTENSQSYRQSDLFILAFEFAKSCSRSDQTFEGGLAGLVQLEQDLLELKQVRDGSVLSEKCSRSAAQGSDAQGMSAAATYDATLAAQERRTEVEAPDPKCKIVQHTQAKGPQ</sequence>
<feature type="domain" description="SWIM-type" evidence="3">
    <location>
        <begin position="421"/>
        <end position="457"/>
    </location>
</feature>
<dbReference type="InParanoid" id="K3ZRP8"/>
<evidence type="ECO:0000313" key="5">
    <source>
        <dbReference type="Proteomes" id="UP000004995"/>
    </source>
</evidence>
<name>K3ZRP8_SETIT</name>
<evidence type="ECO:0000256" key="2">
    <source>
        <dbReference type="SAM" id="MobiDB-lite"/>
    </source>
</evidence>
<dbReference type="AlphaFoldDB" id="K3ZRP8"/>
<accession>K3ZRP8</accession>
<reference evidence="4" key="2">
    <citation type="submission" date="2018-08" db="UniProtKB">
        <authorList>
            <consortium name="EnsemblPlants"/>
        </authorList>
    </citation>
    <scope>IDENTIFICATION</scope>
    <source>
        <strain evidence="4">Yugu1</strain>
    </source>
</reference>
<reference evidence="5" key="1">
    <citation type="journal article" date="2012" name="Nat. Biotechnol.">
        <title>Reference genome sequence of the model plant Setaria.</title>
        <authorList>
            <person name="Bennetzen J.L."/>
            <person name="Schmutz J."/>
            <person name="Wang H."/>
            <person name="Percifield R."/>
            <person name="Hawkins J."/>
            <person name="Pontaroli A.C."/>
            <person name="Estep M."/>
            <person name="Feng L."/>
            <person name="Vaughn J.N."/>
            <person name="Grimwood J."/>
            <person name="Jenkins J."/>
            <person name="Barry K."/>
            <person name="Lindquist E."/>
            <person name="Hellsten U."/>
            <person name="Deshpande S."/>
            <person name="Wang X."/>
            <person name="Wu X."/>
            <person name="Mitros T."/>
            <person name="Triplett J."/>
            <person name="Yang X."/>
            <person name="Ye C.Y."/>
            <person name="Mauro-Herrera M."/>
            <person name="Wang L."/>
            <person name="Li P."/>
            <person name="Sharma M."/>
            <person name="Sharma R."/>
            <person name="Ronald P.C."/>
            <person name="Panaud O."/>
            <person name="Kellogg E.A."/>
            <person name="Brutnell T.P."/>
            <person name="Doust A.N."/>
            <person name="Tuskan G.A."/>
            <person name="Rokhsar D."/>
            <person name="Devos K.M."/>
        </authorList>
    </citation>
    <scope>NUCLEOTIDE SEQUENCE [LARGE SCALE GENOMIC DNA]</scope>
    <source>
        <strain evidence="5">cv. Yugu1</strain>
    </source>
</reference>
<dbReference type="Pfam" id="PF10551">
    <property type="entry name" value="MULE"/>
    <property type="match status" value="1"/>
</dbReference>
<dbReference type="PANTHER" id="PTHR47482:SF23">
    <property type="entry name" value="PROTEIN FAR1-RELATED SEQUENCE"/>
    <property type="match status" value="1"/>
</dbReference>